<evidence type="ECO:0000256" key="1">
    <source>
        <dbReference type="ARBA" id="ARBA00022690"/>
    </source>
</evidence>
<dbReference type="KEGG" id="sgs:AVL59_44210"/>
<evidence type="ECO:0000313" key="6">
    <source>
        <dbReference type="EMBL" id="MBP2052693.1"/>
    </source>
</evidence>
<dbReference type="GO" id="GO:0004869">
    <property type="term" value="F:cysteine-type endopeptidase inhibitor activity"/>
    <property type="evidence" value="ECO:0007669"/>
    <property type="project" value="UniProtKB-KW"/>
</dbReference>
<proteinExistence type="predicted"/>
<dbReference type="RefSeq" id="WP_067315684.1">
    <property type="nucleotide sequence ID" value="NZ_CP016279.1"/>
</dbReference>
<feature type="chain" id="PRO_5039464615" evidence="3">
    <location>
        <begin position="27"/>
        <end position="156"/>
    </location>
</feature>
<organism evidence="5 7">
    <name type="scientific">Streptomyces griseochromogenes</name>
    <dbReference type="NCBI Taxonomy" id="68214"/>
    <lineage>
        <taxon>Bacteria</taxon>
        <taxon>Bacillati</taxon>
        <taxon>Actinomycetota</taxon>
        <taxon>Actinomycetes</taxon>
        <taxon>Kitasatosporales</taxon>
        <taxon>Streptomycetaceae</taxon>
        <taxon>Streptomyces</taxon>
    </lineage>
</organism>
<name>A0A1B1BA21_9ACTN</name>
<dbReference type="Gene3D" id="2.60.40.2020">
    <property type="match status" value="1"/>
</dbReference>
<dbReference type="EMBL" id="CP016279">
    <property type="protein sequence ID" value="ANP55678.1"/>
    <property type="molecule type" value="Genomic_DNA"/>
</dbReference>
<accession>A0A1B1BA21</accession>
<dbReference type="OrthoDB" id="4213880at2"/>
<dbReference type="EMBL" id="JAGGLP010000012">
    <property type="protein sequence ID" value="MBP2052693.1"/>
    <property type="molecule type" value="Genomic_DNA"/>
</dbReference>
<sequence length="156" mass="16545">MRISTARLLAASALLPLALTGCGLLGGSGHHEYGVQERSVKVRKGAKFTLSVPASPALGEHWYLADPWPSGRVLRYNGKREDSHASPKGVTGGGEGVEYFDFTARKKGSTTVKLLHCPMARCSSAAQAKASASPVPTATGTPGQDAEYFLYTIRVR</sequence>
<reference evidence="6 8" key="2">
    <citation type="submission" date="2021-03" db="EMBL/GenBank/DDBJ databases">
        <title>Genomic Encyclopedia of Type Strains, Phase IV (KMG-IV): sequencing the most valuable type-strain genomes for metagenomic binning, comparative biology and taxonomic classification.</title>
        <authorList>
            <person name="Goeker M."/>
        </authorList>
    </citation>
    <scope>NUCLEOTIDE SEQUENCE [LARGE SCALE GENOMIC DNA]</scope>
    <source>
        <strain evidence="6 8">DSM 40499</strain>
    </source>
</reference>
<feature type="domain" description="Proteinase inhibitor I42 chagasin" evidence="4">
    <location>
        <begin position="42"/>
        <end position="114"/>
    </location>
</feature>
<evidence type="ECO:0000256" key="2">
    <source>
        <dbReference type="ARBA" id="ARBA00022704"/>
    </source>
</evidence>
<dbReference type="PROSITE" id="PS51257">
    <property type="entry name" value="PROKAR_LIPOPROTEIN"/>
    <property type="match status" value="1"/>
</dbReference>
<evidence type="ECO:0000313" key="7">
    <source>
        <dbReference type="Proteomes" id="UP000092659"/>
    </source>
</evidence>
<protein>
    <submittedName>
        <fullName evidence="6">Secreted protein</fullName>
    </submittedName>
</protein>
<dbReference type="AlphaFoldDB" id="A0A1B1BA21"/>
<dbReference type="STRING" id="68214.AVL59_44210"/>
<reference evidence="5 7" key="1">
    <citation type="submission" date="2016-06" db="EMBL/GenBank/DDBJ databases">
        <title>Complete genome sequence of Streptomyces griseochromogenes ATCC 14511, the Blasticidin S producer.</title>
        <authorList>
            <person name="Wu L."/>
        </authorList>
    </citation>
    <scope>NUCLEOTIDE SEQUENCE [LARGE SCALE GENOMIC DNA]</scope>
    <source>
        <strain evidence="5 7">ATCC 14511</strain>
    </source>
</reference>
<keyword evidence="3" id="KW-0732">Signal</keyword>
<evidence type="ECO:0000256" key="3">
    <source>
        <dbReference type="SAM" id="SignalP"/>
    </source>
</evidence>
<dbReference type="SUPFAM" id="SSF141066">
    <property type="entry name" value="ICP-like"/>
    <property type="match status" value="1"/>
</dbReference>
<keyword evidence="2" id="KW-0789">Thiol protease inhibitor</keyword>
<feature type="signal peptide" evidence="3">
    <location>
        <begin position="1"/>
        <end position="26"/>
    </location>
</feature>
<evidence type="ECO:0000259" key="4">
    <source>
        <dbReference type="Pfam" id="PF09394"/>
    </source>
</evidence>
<keyword evidence="8" id="KW-1185">Reference proteome</keyword>
<gene>
    <name evidence="5" type="ORF">AVL59_44210</name>
    <name evidence="6" type="ORF">J2Z21_005680</name>
</gene>
<keyword evidence="1" id="KW-0646">Protease inhibitor</keyword>
<dbReference type="InterPro" id="IPR036331">
    <property type="entry name" value="Chagasin-like_sf"/>
</dbReference>
<dbReference type="Pfam" id="PF09394">
    <property type="entry name" value="Inhibitor_I42"/>
    <property type="match status" value="1"/>
</dbReference>
<evidence type="ECO:0000313" key="8">
    <source>
        <dbReference type="Proteomes" id="UP001519309"/>
    </source>
</evidence>
<dbReference type="Proteomes" id="UP000092659">
    <property type="component" value="Chromosome"/>
</dbReference>
<evidence type="ECO:0000313" key="5">
    <source>
        <dbReference type="EMBL" id="ANP55678.1"/>
    </source>
</evidence>
<dbReference type="InterPro" id="IPR018990">
    <property type="entry name" value="Prot_inh_I42_chagasin"/>
</dbReference>
<dbReference type="Proteomes" id="UP001519309">
    <property type="component" value="Unassembled WGS sequence"/>
</dbReference>